<gene>
    <name evidence="7" type="ORF">KDAU_26540</name>
</gene>
<dbReference type="Pfam" id="PF00160">
    <property type="entry name" value="Pro_isomerase"/>
    <property type="match status" value="1"/>
</dbReference>
<dbReference type="PROSITE" id="PS00170">
    <property type="entry name" value="CSA_PPIASE_1"/>
    <property type="match status" value="1"/>
</dbReference>
<dbReference type="SUPFAM" id="SSF50891">
    <property type="entry name" value="Cyclophilin-like"/>
    <property type="match status" value="1"/>
</dbReference>
<dbReference type="InterPro" id="IPR044666">
    <property type="entry name" value="Cyclophilin_A-like"/>
</dbReference>
<evidence type="ECO:0000259" key="6">
    <source>
        <dbReference type="PROSITE" id="PS50072"/>
    </source>
</evidence>
<comment type="function">
    <text evidence="1 5">PPIases accelerate the folding of proteins. It catalyzes the cis-trans isomerization of proline imidic peptide bonds in oligopeptides.</text>
</comment>
<evidence type="ECO:0000313" key="8">
    <source>
        <dbReference type="Proteomes" id="UP000287224"/>
    </source>
</evidence>
<evidence type="ECO:0000256" key="1">
    <source>
        <dbReference type="ARBA" id="ARBA00002388"/>
    </source>
</evidence>
<evidence type="ECO:0000256" key="2">
    <source>
        <dbReference type="ARBA" id="ARBA00007365"/>
    </source>
</evidence>
<dbReference type="InterPro" id="IPR029000">
    <property type="entry name" value="Cyclophilin-like_dom_sf"/>
</dbReference>
<dbReference type="Gene3D" id="2.40.100.10">
    <property type="entry name" value="Cyclophilin-like"/>
    <property type="match status" value="1"/>
</dbReference>
<name>A0A401ZEN0_9CHLR</name>
<dbReference type="InterPro" id="IPR002130">
    <property type="entry name" value="Cyclophilin-type_PPIase_dom"/>
</dbReference>
<sequence>MAKQYSTPPAMQIDPSKKYTAIFHTDKGDITVDLFAAEAPNTVNNFVFLARDGFYNNTTFHRVIGGFMAQGGDPEGSGRGGPGYRFDDEKSALRLRHEGPGILSMANAGPNTNGSQFFITYDSQPHLNGKHAVFGKVSKGLDVLRSLRERDPMRDRNPGETLHFIEIIES</sequence>
<dbReference type="RefSeq" id="WP_126596376.1">
    <property type="nucleotide sequence ID" value="NZ_BIFQ01000001.1"/>
</dbReference>
<dbReference type="InterPro" id="IPR024936">
    <property type="entry name" value="Cyclophilin-type_PPIase"/>
</dbReference>
<keyword evidence="3 5" id="KW-0697">Rotamase</keyword>
<feature type="domain" description="PPIase cyclophilin-type" evidence="6">
    <location>
        <begin position="21"/>
        <end position="170"/>
    </location>
</feature>
<organism evidence="7 8">
    <name type="scientific">Dictyobacter aurantiacus</name>
    <dbReference type="NCBI Taxonomy" id="1936993"/>
    <lineage>
        <taxon>Bacteria</taxon>
        <taxon>Bacillati</taxon>
        <taxon>Chloroflexota</taxon>
        <taxon>Ktedonobacteria</taxon>
        <taxon>Ktedonobacterales</taxon>
        <taxon>Dictyobacteraceae</taxon>
        <taxon>Dictyobacter</taxon>
    </lineage>
</organism>
<protein>
    <recommendedName>
        <fullName evidence="5">Peptidyl-prolyl cis-trans isomerase</fullName>
        <shortName evidence="5">PPIase</shortName>
        <ecNumber evidence="5">5.2.1.8</ecNumber>
    </recommendedName>
</protein>
<proteinExistence type="inferred from homology"/>
<dbReference type="CDD" id="cd00317">
    <property type="entry name" value="cyclophilin"/>
    <property type="match status" value="1"/>
</dbReference>
<dbReference type="EMBL" id="BIFQ01000001">
    <property type="protein sequence ID" value="GCE05325.1"/>
    <property type="molecule type" value="Genomic_DNA"/>
</dbReference>
<dbReference type="InterPro" id="IPR020892">
    <property type="entry name" value="Cyclophilin-type_PPIase_CS"/>
</dbReference>
<dbReference type="Proteomes" id="UP000287224">
    <property type="component" value="Unassembled WGS sequence"/>
</dbReference>
<reference evidence="8" key="1">
    <citation type="submission" date="2018-12" db="EMBL/GenBank/DDBJ databases">
        <title>Tengunoibacter tsumagoiensis gen. nov., sp. nov., Dictyobacter kobayashii sp. nov., D. alpinus sp. nov., and D. joshuensis sp. nov. and description of Dictyobacteraceae fam. nov. within the order Ktedonobacterales isolated from Tengu-no-mugimeshi.</title>
        <authorList>
            <person name="Wang C.M."/>
            <person name="Zheng Y."/>
            <person name="Sakai Y."/>
            <person name="Toyoda A."/>
            <person name="Minakuchi Y."/>
            <person name="Abe K."/>
            <person name="Yokota A."/>
            <person name="Yabe S."/>
        </authorList>
    </citation>
    <scope>NUCLEOTIDE SEQUENCE [LARGE SCALE GENOMIC DNA]</scope>
    <source>
        <strain evidence="8">S-27</strain>
    </source>
</reference>
<dbReference type="PIRSF" id="PIRSF001467">
    <property type="entry name" value="Peptidylpro_ismrse"/>
    <property type="match status" value="1"/>
</dbReference>
<dbReference type="PRINTS" id="PR00153">
    <property type="entry name" value="CSAPPISMRASE"/>
</dbReference>
<comment type="catalytic activity">
    <reaction evidence="5">
        <text>[protein]-peptidylproline (omega=180) = [protein]-peptidylproline (omega=0)</text>
        <dbReference type="Rhea" id="RHEA:16237"/>
        <dbReference type="Rhea" id="RHEA-COMP:10747"/>
        <dbReference type="Rhea" id="RHEA-COMP:10748"/>
        <dbReference type="ChEBI" id="CHEBI:83833"/>
        <dbReference type="ChEBI" id="CHEBI:83834"/>
        <dbReference type="EC" id="5.2.1.8"/>
    </reaction>
</comment>
<evidence type="ECO:0000256" key="5">
    <source>
        <dbReference type="RuleBase" id="RU363019"/>
    </source>
</evidence>
<dbReference type="PANTHER" id="PTHR45625:SF4">
    <property type="entry name" value="PEPTIDYLPROLYL ISOMERASE DOMAIN AND WD REPEAT-CONTAINING PROTEIN 1"/>
    <property type="match status" value="1"/>
</dbReference>
<dbReference type="GO" id="GO:0006457">
    <property type="term" value="P:protein folding"/>
    <property type="evidence" value="ECO:0007669"/>
    <property type="project" value="InterPro"/>
</dbReference>
<accession>A0A401ZEN0</accession>
<dbReference type="GO" id="GO:0003755">
    <property type="term" value="F:peptidyl-prolyl cis-trans isomerase activity"/>
    <property type="evidence" value="ECO:0007669"/>
    <property type="project" value="UniProtKB-UniRule"/>
</dbReference>
<keyword evidence="8" id="KW-1185">Reference proteome</keyword>
<evidence type="ECO:0000256" key="3">
    <source>
        <dbReference type="ARBA" id="ARBA00023110"/>
    </source>
</evidence>
<dbReference type="AlphaFoldDB" id="A0A401ZEN0"/>
<evidence type="ECO:0000256" key="4">
    <source>
        <dbReference type="ARBA" id="ARBA00023235"/>
    </source>
</evidence>
<comment type="caution">
    <text evidence="7">The sequence shown here is derived from an EMBL/GenBank/DDBJ whole genome shotgun (WGS) entry which is preliminary data.</text>
</comment>
<dbReference type="OrthoDB" id="9807797at2"/>
<dbReference type="PROSITE" id="PS50072">
    <property type="entry name" value="CSA_PPIASE_2"/>
    <property type="match status" value="1"/>
</dbReference>
<evidence type="ECO:0000313" key="7">
    <source>
        <dbReference type="EMBL" id="GCE05325.1"/>
    </source>
</evidence>
<comment type="similarity">
    <text evidence="2 5">Belongs to the cyclophilin-type PPIase family.</text>
</comment>
<dbReference type="PANTHER" id="PTHR45625">
    <property type="entry name" value="PEPTIDYL-PROLYL CIS-TRANS ISOMERASE-RELATED"/>
    <property type="match status" value="1"/>
</dbReference>
<keyword evidence="4 5" id="KW-0413">Isomerase</keyword>
<dbReference type="EC" id="5.2.1.8" evidence="5"/>